<keyword evidence="2" id="KW-1185">Reference proteome</keyword>
<evidence type="ECO:0000313" key="1">
    <source>
        <dbReference type="EMBL" id="KAJ1131768.1"/>
    </source>
</evidence>
<gene>
    <name evidence="1" type="ORF">NDU88_010101</name>
</gene>
<name>A0AAV7PU71_PLEWA</name>
<proteinExistence type="predicted"/>
<reference evidence="1" key="1">
    <citation type="journal article" date="2022" name="bioRxiv">
        <title>Sequencing and chromosome-scale assembly of the giantPleurodeles waltlgenome.</title>
        <authorList>
            <person name="Brown T."/>
            <person name="Elewa A."/>
            <person name="Iarovenko S."/>
            <person name="Subramanian E."/>
            <person name="Araus A.J."/>
            <person name="Petzold A."/>
            <person name="Susuki M."/>
            <person name="Suzuki K.-i.T."/>
            <person name="Hayashi T."/>
            <person name="Toyoda A."/>
            <person name="Oliveira C."/>
            <person name="Osipova E."/>
            <person name="Leigh N.D."/>
            <person name="Simon A."/>
            <person name="Yun M.H."/>
        </authorList>
    </citation>
    <scope>NUCLEOTIDE SEQUENCE</scope>
    <source>
        <strain evidence="1">20211129_DDA</strain>
        <tissue evidence="1">Liver</tissue>
    </source>
</reference>
<evidence type="ECO:0000313" key="2">
    <source>
        <dbReference type="Proteomes" id="UP001066276"/>
    </source>
</evidence>
<dbReference type="AlphaFoldDB" id="A0AAV7PU71"/>
<accession>A0AAV7PU71</accession>
<sequence length="69" mass="7413">MAIDNIVDEVVVVTDVANEAVIINVVGVTVITVVTGRDRKHTIDKCLVNAADIDDESVNDPIFVNADCF</sequence>
<comment type="caution">
    <text evidence="1">The sequence shown here is derived from an EMBL/GenBank/DDBJ whole genome shotgun (WGS) entry which is preliminary data.</text>
</comment>
<organism evidence="1 2">
    <name type="scientific">Pleurodeles waltl</name>
    <name type="common">Iberian ribbed newt</name>
    <dbReference type="NCBI Taxonomy" id="8319"/>
    <lineage>
        <taxon>Eukaryota</taxon>
        <taxon>Metazoa</taxon>
        <taxon>Chordata</taxon>
        <taxon>Craniata</taxon>
        <taxon>Vertebrata</taxon>
        <taxon>Euteleostomi</taxon>
        <taxon>Amphibia</taxon>
        <taxon>Batrachia</taxon>
        <taxon>Caudata</taxon>
        <taxon>Salamandroidea</taxon>
        <taxon>Salamandridae</taxon>
        <taxon>Pleurodelinae</taxon>
        <taxon>Pleurodeles</taxon>
    </lineage>
</organism>
<dbReference type="EMBL" id="JANPWB010000011">
    <property type="protein sequence ID" value="KAJ1131768.1"/>
    <property type="molecule type" value="Genomic_DNA"/>
</dbReference>
<protein>
    <submittedName>
        <fullName evidence="1">Uncharacterized protein</fullName>
    </submittedName>
</protein>
<dbReference type="Proteomes" id="UP001066276">
    <property type="component" value="Chromosome 7"/>
</dbReference>